<evidence type="ECO:0000313" key="2">
    <source>
        <dbReference type="Proteomes" id="UP000198859"/>
    </source>
</evidence>
<protein>
    <submittedName>
        <fullName evidence="1">Uncharacterized protein</fullName>
    </submittedName>
</protein>
<reference evidence="2" key="1">
    <citation type="submission" date="2016-10" db="EMBL/GenBank/DDBJ databases">
        <authorList>
            <person name="Varghese N."/>
            <person name="Submissions S."/>
        </authorList>
    </citation>
    <scope>NUCLEOTIDE SEQUENCE [LARGE SCALE GENOMIC DNA]</scope>
    <source>
        <strain evidence="2">DSM 22127</strain>
    </source>
</reference>
<sequence>MFYSLTGYTKAAVEYANAAAVALFTYDEGGVVRPLNHAAQTLHDRAGGDDAFDAAEFEKQAQLAALLQQYFDVMNAKYIEVAKRALEAANGDNTSLIFRSAVAENARVAAILESLGVNGGPVSSDRIIDASSAIAQAAIRLAEDLERLYR</sequence>
<organism evidence="1 2">
    <name type="scientific">Nocardioides scoriae</name>
    <dbReference type="NCBI Taxonomy" id="642780"/>
    <lineage>
        <taxon>Bacteria</taxon>
        <taxon>Bacillati</taxon>
        <taxon>Actinomycetota</taxon>
        <taxon>Actinomycetes</taxon>
        <taxon>Propionibacteriales</taxon>
        <taxon>Nocardioidaceae</taxon>
        <taxon>Nocardioides</taxon>
    </lineage>
</organism>
<name>A0A1H1LNM5_9ACTN</name>
<dbReference type="AlphaFoldDB" id="A0A1H1LNM5"/>
<accession>A0A1H1LNM5</accession>
<proteinExistence type="predicted"/>
<keyword evidence="2" id="KW-1185">Reference proteome</keyword>
<gene>
    <name evidence="1" type="ORF">SAMN04488570_0274</name>
</gene>
<dbReference type="EMBL" id="LT629757">
    <property type="protein sequence ID" value="SDR75479.1"/>
    <property type="molecule type" value="Genomic_DNA"/>
</dbReference>
<dbReference type="Proteomes" id="UP000198859">
    <property type="component" value="Chromosome I"/>
</dbReference>
<evidence type="ECO:0000313" key="1">
    <source>
        <dbReference type="EMBL" id="SDR75479.1"/>
    </source>
</evidence>